<dbReference type="RefSeq" id="WP_158500787.1">
    <property type="nucleotide sequence ID" value="NZ_CP010899.1"/>
</dbReference>
<feature type="coiled-coil region" evidence="1">
    <location>
        <begin position="2"/>
        <end position="56"/>
    </location>
</feature>
<keyword evidence="1" id="KW-0175">Coiled coil</keyword>
<accession>A0A0K2JHM5</accession>
<keyword evidence="3" id="KW-1185">Reference proteome</keyword>
<evidence type="ECO:0000313" key="2">
    <source>
        <dbReference type="EMBL" id="ALA97928.1"/>
    </source>
</evidence>
<name>A0A0K2JHM5_SPIKU</name>
<dbReference type="KEGG" id="skn:SKUN_001042"/>
<dbReference type="Proteomes" id="UP000062963">
    <property type="component" value="Chromosome"/>
</dbReference>
<sequence length="58" mass="6833">MTKTESIKFDKLQEENEALEQEILSLKHWIQNGGCHEHIQKDIDKLQEENEALKKELA</sequence>
<reference evidence="2 3" key="1">
    <citation type="journal article" date="2015" name="Genome Announc.">
        <title>Complete Genome Sequence of Spiroplasma kunkelii Strain CR2-3x, Causal Agent of Corn Stunt Disease in Zea mays L.</title>
        <authorList>
            <person name="Davis R.E."/>
            <person name="Shao J."/>
            <person name="Dally E.L."/>
            <person name="Zhao Y."/>
            <person name="Gasparich G.E."/>
            <person name="Gaynor B.J."/>
            <person name="Athey J.C."/>
            <person name="Harrison N.A."/>
            <person name="Donofrio N."/>
        </authorList>
    </citation>
    <scope>NUCLEOTIDE SEQUENCE [LARGE SCALE GENOMIC DNA]</scope>
    <source>
        <strain evidence="2 3">CR2-3x</strain>
    </source>
</reference>
<dbReference type="AlphaFoldDB" id="A0A0K2JHM5"/>
<dbReference type="EMBL" id="CP010899">
    <property type="protein sequence ID" value="ALA97928.1"/>
    <property type="molecule type" value="Genomic_DNA"/>
</dbReference>
<evidence type="ECO:0000256" key="1">
    <source>
        <dbReference type="SAM" id="Coils"/>
    </source>
</evidence>
<proteinExistence type="predicted"/>
<evidence type="ECO:0000313" key="3">
    <source>
        <dbReference type="Proteomes" id="UP000062963"/>
    </source>
</evidence>
<dbReference type="PATRIC" id="fig|273035.7.peg.1286"/>
<gene>
    <name evidence="2" type="ORF">SKUN_001042</name>
</gene>
<protein>
    <submittedName>
        <fullName evidence="2">Uncharacterized protein</fullName>
    </submittedName>
</protein>
<dbReference type="STRING" id="273035.SKUN_001042"/>
<organism evidence="2 3">
    <name type="scientific">Spiroplasma kunkelii CR2-3x</name>
    <dbReference type="NCBI Taxonomy" id="273035"/>
    <lineage>
        <taxon>Bacteria</taxon>
        <taxon>Bacillati</taxon>
        <taxon>Mycoplasmatota</taxon>
        <taxon>Mollicutes</taxon>
        <taxon>Entomoplasmatales</taxon>
        <taxon>Spiroplasmataceae</taxon>
        <taxon>Spiroplasma</taxon>
    </lineage>
</organism>